<keyword evidence="3" id="KW-1185">Reference proteome</keyword>
<comment type="caution">
    <text evidence="2">The sequence shown here is derived from an EMBL/GenBank/DDBJ whole genome shotgun (WGS) entry which is preliminary data.</text>
</comment>
<dbReference type="Proteomes" id="UP001500177">
    <property type="component" value="Unassembled WGS sequence"/>
</dbReference>
<dbReference type="EMBL" id="BAAALX010000010">
    <property type="protein sequence ID" value="GAA1519103.1"/>
    <property type="molecule type" value="Genomic_DNA"/>
</dbReference>
<reference evidence="3" key="1">
    <citation type="journal article" date="2019" name="Int. J. Syst. Evol. Microbiol.">
        <title>The Global Catalogue of Microorganisms (GCM) 10K type strain sequencing project: providing services to taxonomists for standard genome sequencing and annotation.</title>
        <authorList>
            <consortium name="The Broad Institute Genomics Platform"/>
            <consortium name="The Broad Institute Genome Sequencing Center for Infectious Disease"/>
            <person name="Wu L."/>
            <person name="Ma J."/>
        </authorList>
    </citation>
    <scope>NUCLEOTIDE SEQUENCE [LARGE SCALE GENOMIC DNA]</scope>
    <source>
        <strain evidence="3">JCM 13318</strain>
    </source>
</reference>
<protein>
    <submittedName>
        <fullName evidence="2">Uncharacterized protein</fullName>
    </submittedName>
</protein>
<proteinExistence type="predicted"/>
<feature type="region of interest" description="Disordered" evidence="1">
    <location>
        <begin position="1"/>
        <end position="74"/>
    </location>
</feature>
<accession>A0ABP4LCA6</accession>
<gene>
    <name evidence="2" type="ORF">GCM10009690_22760</name>
</gene>
<feature type="compositionally biased region" description="Basic and acidic residues" evidence="1">
    <location>
        <begin position="1"/>
        <end position="16"/>
    </location>
</feature>
<evidence type="ECO:0000313" key="2">
    <source>
        <dbReference type="EMBL" id="GAA1519103.1"/>
    </source>
</evidence>
<name>A0ABP4LCA6_9MICO</name>
<evidence type="ECO:0000256" key="1">
    <source>
        <dbReference type="SAM" id="MobiDB-lite"/>
    </source>
</evidence>
<organism evidence="2 3">
    <name type="scientific">Brevibacterium permense</name>
    <dbReference type="NCBI Taxonomy" id="234834"/>
    <lineage>
        <taxon>Bacteria</taxon>
        <taxon>Bacillati</taxon>
        <taxon>Actinomycetota</taxon>
        <taxon>Actinomycetes</taxon>
        <taxon>Micrococcales</taxon>
        <taxon>Brevibacteriaceae</taxon>
        <taxon>Brevibacterium</taxon>
    </lineage>
</organism>
<sequence length="116" mass="12735">MDRAETTENDPKRDSSDISDSGRGQLPGTKRFTATARDLPSGATDQRGTRSADKQSGGAPRDSRSATARGTQKVEQHCFKSVLLDFSRAVRRPYCSAESTFGTPYSELPTECCYHR</sequence>
<evidence type="ECO:0000313" key="3">
    <source>
        <dbReference type="Proteomes" id="UP001500177"/>
    </source>
</evidence>